<dbReference type="EMBL" id="GBRH01229376">
    <property type="protein sequence ID" value="JAD68519.1"/>
    <property type="molecule type" value="Transcribed_RNA"/>
</dbReference>
<accession>A0A0A9BWT0</accession>
<sequence>MARRASSAASASSTRDRPSPFLLVGLRLGVS</sequence>
<reference evidence="1" key="2">
    <citation type="journal article" date="2015" name="Data Brief">
        <title>Shoot transcriptome of the giant reed, Arundo donax.</title>
        <authorList>
            <person name="Barrero R.A."/>
            <person name="Guerrero F.D."/>
            <person name="Moolhuijzen P."/>
            <person name="Goolsby J.A."/>
            <person name="Tidwell J."/>
            <person name="Bellgard S.E."/>
            <person name="Bellgard M.I."/>
        </authorList>
    </citation>
    <scope>NUCLEOTIDE SEQUENCE</scope>
    <source>
        <tissue evidence="1">Shoot tissue taken approximately 20 cm above the soil surface</tissue>
    </source>
</reference>
<evidence type="ECO:0000313" key="1">
    <source>
        <dbReference type="EMBL" id="JAD68519.1"/>
    </source>
</evidence>
<organism evidence="1">
    <name type="scientific">Arundo donax</name>
    <name type="common">Giant reed</name>
    <name type="synonym">Donax arundinaceus</name>
    <dbReference type="NCBI Taxonomy" id="35708"/>
    <lineage>
        <taxon>Eukaryota</taxon>
        <taxon>Viridiplantae</taxon>
        <taxon>Streptophyta</taxon>
        <taxon>Embryophyta</taxon>
        <taxon>Tracheophyta</taxon>
        <taxon>Spermatophyta</taxon>
        <taxon>Magnoliopsida</taxon>
        <taxon>Liliopsida</taxon>
        <taxon>Poales</taxon>
        <taxon>Poaceae</taxon>
        <taxon>PACMAD clade</taxon>
        <taxon>Arundinoideae</taxon>
        <taxon>Arundineae</taxon>
        <taxon>Arundo</taxon>
    </lineage>
</organism>
<proteinExistence type="predicted"/>
<dbReference type="AlphaFoldDB" id="A0A0A9BWT0"/>
<reference evidence="1" key="1">
    <citation type="submission" date="2014-09" db="EMBL/GenBank/DDBJ databases">
        <authorList>
            <person name="Magalhaes I.L.F."/>
            <person name="Oliveira U."/>
            <person name="Santos F.R."/>
            <person name="Vidigal T.H.D.A."/>
            <person name="Brescovit A.D."/>
            <person name="Santos A.J."/>
        </authorList>
    </citation>
    <scope>NUCLEOTIDE SEQUENCE</scope>
    <source>
        <tissue evidence="1">Shoot tissue taken approximately 20 cm above the soil surface</tissue>
    </source>
</reference>
<protein>
    <submittedName>
        <fullName evidence="1">ATPB</fullName>
    </submittedName>
</protein>
<name>A0A0A9BWT0_ARUDO</name>